<name>A0A9R1XSX7_LACSA</name>
<evidence type="ECO:0000313" key="1">
    <source>
        <dbReference type="EMBL" id="KAJ0226255.1"/>
    </source>
</evidence>
<proteinExistence type="predicted"/>
<gene>
    <name evidence="1" type="ORF">LSAT_V11C100040370</name>
</gene>
<reference evidence="1 2" key="1">
    <citation type="journal article" date="2017" name="Nat. Commun.">
        <title>Genome assembly with in vitro proximity ligation data and whole-genome triplication in lettuce.</title>
        <authorList>
            <person name="Reyes-Chin-Wo S."/>
            <person name="Wang Z."/>
            <person name="Yang X."/>
            <person name="Kozik A."/>
            <person name="Arikit S."/>
            <person name="Song C."/>
            <person name="Xia L."/>
            <person name="Froenicke L."/>
            <person name="Lavelle D.O."/>
            <person name="Truco M.J."/>
            <person name="Xia R."/>
            <person name="Zhu S."/>
            <person name="Xu C."/>
            <person name="Xu H."/>
            <person name="Xu X."/>
            <person name="Cox K."/>
            <person name="Korf I."/>
            <person name="Meyers B.C."/>
            <person name="Michelmore R.W."/>
        </authorList>
    </citation>
    <scope>NUCLEOTIDE SEQUENCE [LARGE SCALE GENOMIC DNA]</scope>
    <source>
        <strain evidence="2">cv. Salinas</strain>
        <tissue evidence="1">Seedlings</tissue>
    </source>
</reference>
<keyword evidence="2" id="KW-1185">Reference proteome</keyword>
<dbReference type="AlphaFoldDB" id="A0A9R1XSX7"/>
<dbReference type="EMBL" id="NBSK02000001">
    <property type="protein sequence ID" value="KAJ0226255.1"/>
    <property type="molecule type" value="Genomic_DNA"/>
</dbReference>
<protein>
    <submittedName>
        <fullName evidence="1">Uncharacterized protein</fullName>
    </submittedName>
</protein>
<dbReference type="Proteomes" id="UP000235145">
    <property type="component" value="Unassembled WGS sequence"/>
</dbReference>
<organism evidence="1 2">
    <name type="scientific">Lactuca sativa</name>
    <name type="common">Garden lettuce</name>
    <dbReference type="NCBI Taxonomy" id="4236"/>
    <lineage>
        <taxon>Eukaryota</taxon>
        <taxon>Viridiplantae</taxon>
        <taxon>Streptophyta</taxon>
        <taxon>Embryophyta</taxon>
        <taxon>Tracheophyta</taxon>
        <taxon>Spermatophyta</taxon>
        <taxon>Magnoliopsida</taxon>
        <taxon>eudicotyledons</taxon>
        <taxon>Gunneridae</taxon>
        <taxon>Pentapetalae</taxon>
        <taxon>asterids</taxon>
        <taxon>campanulids</taxon>
        <taxon>Asterales</taxon>
        <taxon>Asteraceae</taxon>
        <taxon>Cichorioideae</taxon>
        <taxon>Cichorieae</taxon>
        <taxon>Lactucinae</taxon>
        <taxon>Lactuca</taxon>
    </lineage>
</organism>
<comment type="caution">
    <text evidence="1">The sequence shown here is derived from an EMBL/GenBank/DDBJ whole genome shotgun (WGS) entry which is preliminary data.</text>
</comment>
<evidence type="ECO:0000313" key="2">
    <source>
        <dbReference type="Proteomes" id="UP000235145"/>
    </source>
</evidence>
<accession>A0A9R1XSX7</accession>
<sequence>MFYHFMIIETNLDSGLLPLGTGQEVIQLARYVHNHIEINLYIENENTRVVPFFKSLLKVRIEKFEGDHSPEINRFEDNQGKRVVNIGDDHQPKGDINPVDDYEVMGDVDA</sequence>